<feature type="coiled-coil region" evidence="1">
    <location>
        <begin position="259"/>
        <end position="286"/>
    </location>
</feature>
<keyword evidence="4" id="KW-1185">Reference proteome</keyword>
<dbReference type="RefSeq" id="WP_009145881.1">
    <property type="nucleotide sequence ID" value="NZ_GL830907.1"/>
</dbReference>
<dbReference type="GO" id="GO:0043751">
    <property type="term" value="F:polyphosphate:AMP phosphotransferase activity"/>
    <property type="evidence" value="ECO:0007669"/>
    <property type="project" value="InterPro"/>
</dbReference>
<gene>
    <name evidence="3" type="primary">pap</name>
    <name evidence="3" type="ORF">HMPREF9443_01528</name>
</gene>
<dbReference type="InterPro" id="IPR027417">
    <property type="entry name" value="P-loop_NTPase"/>
</dbReference>
<proteinExistence type="predicted"/>
<dbReference type="GO" id="GO:0006797">
    <property type="term" value="P:polyphosphate metabolic process"/>
    <property type="evidence" value="ECO:0007669"/>
    <property type="project" value="InterPro"/>
</dbReference>
<evidence type="ECO:0000259" key="2">
    <source>
        <dbReference type="Pfam" id="PF03976"/>
    </source>
</evidence>
<dbReference type="eggNOG" id="COG2326">
    <property type="taxonomic scope" value="Bacteria"/>
</dbReference>
<dbReference type="PANTHER" id="PTHR34383:SF3">
    <property type="entry name" value="POLYPHOSPHATE:AMP PHOSPHOTRANSFERASE"/>
    <property type="match status" value="1"/>
</dbReference>
<dbReference type="Gene3D" id="3.40.50.300">
    <property type="entry name" value="P-loop containing nucleotide triphosphate hydrolases"/>
    <property type="match status" value="2"/>
</dbReference>
<dbReference type="InterPro" id="IPR022489">
    <property type="entry name" value="PolyP_AMP_Tfrase"/>
</dbReference>
<evidence type="ECO:0000256" key="1">
    <source>
        <dbReference type="SAM" id="Coils"/>
    </source>
</evidence>
<dbReference type="Proteomes" id="UP000004923">
    <property type="component" value="Unassembled WGS sequence"/>
</dbReference>
<reference evidence="3 4" key="1">
    <citation type="submission" date="2011-01" db="EMBL/GenBank/DDBJ databases">
        <authorList>
            <person name="Weinstock G."/>
            <person name="Sodergren E."/>
            <person name="Clifton S."/>
            <person name="Fulton L."/>
            <person name="Fulton B."/>
            <person name="Courtney L."/>
            <person name="Fronick C."/>
            <person name="Harrison M."/>
            <person name="Strong C."/>
            <person name="Farmer C."/>
            <person name="Delahaunty K."/>
            <person name="Markovic C."/>
            <person name="Hall O."/>
            <person name="Minx P."/>
            <person name="Tomlinson C."/>
            <person name="Mitreva M."/>
            <person name="Hou S."/>
            <person name="Chen J."/>
            <person name="Wollam A."/>
            <person name="Pepin K.H."/>
            <person name="Johnson M."/>
            <person name="Bhonagiri V."/>
            <person name="Zhang X."/>
            <person name="Suruliraj S."/>
            <person name="Warren W."/>
            <person name="Chinwalla A."/>
            <person name="Mardis E.R."/>
            <person name="Wilson R.K."/>
        </authorList>
    </citation>
    <scope>NUCLEOTIDE SEQUENCE [LARGE SCALE GENOMIC DNA]</scope>
    <source>
        <strain evidence="3 4">YIT 12067</strain>
    </source>
</reference>
<dbReference type="SUPFAM" id="SSF52540">
    <property type="entry name" value="P-loop containing nucleoside triphosphate hydrolases"/>
    <property type="match status" value="2"/>
</dbReference>
<dbReference type="Pfam" id="PF03976">
    <property type="entry name" value="PPK2"/>
    <property type="match status" value="2"/>
</dbReference>
<keyword evidence="1" id="KW-0175">Coiled coil</keyword>
<dbReference type="OrthoDB" id="9775224at2"/>
<comment type="caution">
    <text evidence="3">The sequence shown here is derived from an EMBL/GenBank/DDBJ whole genome shotgun (WGS) entry which is preliminary data.</text>
</comment>
<dbReference type="EC" id="2.7.4.-" evidence="3"/>
<organism evidence="3 4">
    <name type="scientific">Phascolarctobacterium succinatutens YIT 12067</name>
    <dbReference type="NCBI Taxonomy" id="626939"/>
    <lineage>
        <taxon>Bacteria</taxon>
        <taxon>Bacillati</taxon>
        <taxon>Bacillota</taxon>
        <taxon>Negativicutes</taxon>
        <taxon>Acidaminococcales</taxon>
        <taxon>Acidaminococcaceae</taxon>
        <taxon>Phascolarctobacterium</taxon>
    </lineage>
</organism>
<evidence type="ECO:0000313" key="3">
    <source>
        <dbReference type="EMBL" id="EFY04487.1"/>
    </source>
</evidence>
<dbReference type="EMBL" id="AEVN01000073">
    <property type="protein sequence ID" value="EFY04487.1"/>
    <property type="molecule type" value="Genomic_DNA"/>
</dbReference>
<feature type="domain" description="Polyphosphate kinase-2-related" evidence="2">
    <location>
        <begin position="264"/>
        <end position="487"/>
    </location>
</feature>
<dbReference type="AlphaFoldDB" id="E8LF88"/>
<sequence length="492" mass="57752">MLEKLDLSKKVSKEDYNKQMDVLGERLGKAQRMARDAKRPIIIVFEGWRGARRSALINEMMQQMDARGFNVYSSVRLRGVLQEQPFFSAFWKRLPALGHIAVYHRSWYYLKNANEMADKAEDDSKYPVVSFEHINNFEKMLTDDNYLVLKFFLHLSPEQQKKNIAKNAKTLGKAWRDLNPAIDESEDYNKFLPHYEKMLEATDTVNAPWHLIADDDPRSARLEVFTKIADAIEKAVQMPVEPAADKRTAATYDVLSTIDANKELTKEEYKEKLDKYQKKLTQLQIEMFKAQIPVVIGFEGWDAAGKGGAIRRLTAALDPLGFHVHPIAAPNVVEKQFHYQWRFWTRLPQPGTIAIFDRTWYGRVMVERIEGFAKPQEWQRAYDEIKDMEAQWSEHGIAIAKFWLQIDKDEQLRRFNDRQNDPNKQWKITDEDWRNRDKWDAYEAAVNEMLVRTDTSYAPWTVVEGNNKYYVRLKVLKTVIDLFERKLAEKQQ</sequence>
<feature type="domain" description="Polyphosphate kinase-2-related" evidence="2">
    <location>
        <begin position="11"/>
        <end position="235"/>
    </location>
</feature>
<keyword evidence="3" id="KW-0808">Transferase</keyword>
<name>E8LF88_9FIRM</name>
<dbReference type="NCBIfam" id="TIGR03708">
    <property type="entry name" value="poly_P_AMP_trns"/>
    <property type="match status" value="1"/>
</dbReference>
<evidence type="ECO:0000313" key="4">
    <source>
        <dbReference type="Proteomes" id="UP000004923"/>
    </source>
</evidence>
<accession>E8LF88</accession>
<dbReference type="PANTHER" id="PTHR34383">
    <property type="entry name" value="POLYPHOSPHATE:AMP PHOSPHOTRANSFERASE-RELATED"/>
    <property type="match status" value="1"/>
</dbReference>
<dbReference type="HOGENOM" id="CLU_033786_0_0_9"/>
<dbReference type="InterPro" id="IPR022488">
    <property type="entry name" value="PPK2-related"/>
</dbReference>
<protein>
    <submittedName>
        <fullName evidence="3">Polyphosphate:AMP phosphotransferase</fullName>
        <ecNumber evidence="3">2.7.4.-</ecNumber>
    </submittedName>
</protein>